<dbReference type="InterPro" id="IPR021810">
    <property type="entry name" value="T1RH-like_C"/>
</dbReference>
<feature type="domain" description="Type I restriction enzyme HindI endonuclease subunit-like C-terminal" evidence="1">
    <location>
        <begin position="1"/>
        <end position="35"/>
    </location>
</feature>
<evidence type="ECO:0000313" key="2">
    <source>
        <dbReference type="EMBL" id="GIM46680.1"/>
    </source>
</evidence>
<keyword evidence="3" id="KW-1185">Reference proteome</keyword>
<proteinExistence type="predicted"/>
<organism evidence="2 3">
    <name type="scientific">Collibacillus ludicampi</name>
    <dbReference type="NCBI Taxonomy" id="2771369"/>
    <lineage>
        <taxon>Bacteria</taxon>
        <taxon>Bacillati</taxon>
        <taxon>Bacillota</taxon>
        <taxon>Bacilli</taxon>
        <taxon>Bacillales</taxon>
        <taxon>Alicyclobacillaceae</taxon>
        <taxon>Collibacillus</taxon>
    </lineage>
</organism>
<dbReference type="Pfam" id="PF11867">
    <property type="entry name" value="T1RH-like_C"/>
    <property type="match status" value="1"/>
</dbReference>
<dbReference type="Proteomes" id="UP001057291">
    <property type="component" value="Unassembled WGS sequence"/>
</dbReference>
<reference evidence="2" key="1">
    <citation type="journal article" date="2023" name="Int. J. Syst. Evol. Microbiol.">
        <title>Collibacillus ludicampi gen. nov., sp. nov., a new soil bacterium of the family Alicyclobacillaceae.</title>
        <authorList>
            <person name="Jojima T."/>
            <person name="Ioku Y."/>
            <person name="Fukuta Y."/>
            <person name="Shirasaka N."/>
            <person name="Matsumura Y."/>
            <person name="Mori M."/>
        </authorList>
    </citation>
    <scope>NUCLEOTIDE SEQUENCE</scope>
    <source>
        <strain evidence="2">TP075</strain>
    </source>
</reference>
<sequence length="43" mass="5211">MRITVKRLLKKYGYPPDLEKMAIETVLKQAELMYQNEVEEFTY</sequence>
<gene>
    <name evidence="2" type="ORF">DNHGIG_22290</name>
</gene>
<dbReference type="AlphaFoldDB" id="A0AAV4LFW0"/>
<protein>
    <recommendedName>
        <fullName evidence="1">Type I restriction enzyme HindI endonuclease subunit-like C-terminal domain-containing protein</fullName>
    </recommendedName>
</protein>
<dbReference type="EMBL" id="BOQE01000001">
    <property type="protein sequence ID" value="GIM46680.1"/>
    <property type="molecule type" value="Genomic_DNA"/>
</dbReference>
<name>A0AAV4LFW0_9BACL</name>
<evidence type="ECO:0000259" key="1">
    <source>
        <dbReference type="Pfam" id="PF11867"/>
    </source>
</evidence>
<comment type="caution">
    <text evidence="2">The sequence shown here is derived from an EMBL/GenBank/DDBJ whole genome shotgun (WGS) entry which is preliminary data.</text>
</comment>
<accession>A0AAV4LFW0</accession>
<evidence type="ECO:0000313" key="3">
    <source>
        <dbReference type="Proteomes" id="UP001057291"/>
    </source>
</evidence>